<dbReference type="InterPro" id="IPR003754">
    <property type="entry name" value="4pyrrol_synth_uPrphyn_synth"/>
</dbReference>
<evidence type="ECO:0000313" key="3">
    <source>
        <dbReference type="Proteomes" id="UP000535406"/>
    </source>
</evidence>
<protein>
    <submittedName>
        <fullName evidence="2">Uroporphyrinogen-III synthase</fullName>
        <ecNumber evidence="2">4.2.1.75</ecNumber>
    </submittedName>
</protein>
<dbReference type="RefSeq" id="WP_184146368.1">
    <property type="nucleotide sequence ID" value="NZ_JACHIK010000021.1"/>
</dbReference>
<dbReference type="NCBIfam" id="NF006621">
    <property type="entry name" value="PRK09189.1"/>
    <property type="match status" value="1"/>
</dbReference>
<dbReference type="AlphaFoldDB" id="A0A7W7YYM6"/>
<dbReference type="CDD" id="cd06578">
    <property type="entry name" value="HemD"/>
    <property type="match status" value="1"/>
</dbReference>
<dbReference type="EMBL" id="JACHIK010000021">
    <property type="protein sequence ID" value="MBB5044768.1"/>
    <property type="molecule type" value="Genomic_DNA"/>
</dbReference>
<keyword evidence="3" id="KW-1185">Reference proteome</keyword>
<feature type="domain" description="Tetrapyrrole biosynthesis uroporphyrinogen III synthase" evidence="1">
    <location>
        <begin position="14"/>
        <end position="234"/>
    </location>
</feature>
<proteinExistence type="predicted"/>
<dbReference type="GO" id="GO:0004852">
    <property type="term" value="F:uroporphyrinogen-III synthase activity"/>
    <property type="evidence" value="ECO:0007669"/>
    <property type="project" value="UniProtKB-EC"/>
</dbReference>
<reference evidence="2 3" key="1">
    <citation type="submission" date="2020-08" db="EMBL/GenBank/DDBJ databases">
        <title>Genomic Encyclopedia of Type Strains, Phase IV (KMG-IV): sequencing the most valuable type-strain genomes for metagenomic binning, comparative biology and taxonomic classification.</title>
        <authorList>
            <person name="Goeker M."/>
        </authorList>
    </citation>
    <scope>NUCLEOTIDE SEQUENCE [LARGE SCALE GENOMIC DNA]</scope>
    <source>
        <strain evidence="2 3">DSM 21319</strain>
    </source>
</reference>
<evidence type="ECO:0000313" key="2">
    <source>
        <dbReference type="EMBL" id="MBB5044768.1"/>
    </source>
</evidence>
<dbReference type="InterPro" id="IPR036108">
    <property type="entry name" value="4pyrrol_syn_uPrphyn_synt_sf"/>
</dbReference>
<dbReference type="Gene3D" id="3.40.50.10090">
    <property type="match status" value="2"/>
</dbReference>
<comment type="caution">
    <text evidence="2">The sequence shown here is derived from an EMBL/GenBank/DDBJ whole genome shotgun (WGS) entry which is preliminary data.</text>
</comment>
<name>A0A7W7YYM6_9HYPH</name>
<dbReference type="Pfam" id="PF02602">
    <property type="entry name" value="HEM4"/>
    <property type="match status" value="1"/>
</dbReference>
<dbReference type="EC" id="4.2.1.75" evidence="2"/>
<dbReference type="GO" id="GO:0033014">
    <property type="term" value="P:tetrapyrrole biosynthetic process"/>
    <property type="evidence" value="ECO:0007669"/>
    <property type="project" value="InterPro"/>
</dbReference>
<gene>
    <name evidence="2" type="ORF">HNQ66_004195</name>
</gene>
<evidence type="ECO:0000259" key="1">
    <source>
        <dbReference type="Pfam" id="PF02602"/>
    </source>
</evidence>
<organism evidence="2 3">
    <name type="scientific">Shinella fusca</name>
    <dbReference type="NCBI Taxonomy" id="544480"/>
    <lineage>
        <taxon>Bacteria</taxon>
        <taxon>Pseudomonadati</taxon>
        <taxon>Pseudomonadota</taxon>
        <taxon>Alphaproteobacteria</taxon>
        <taxon>Hyphomicrobiales</taxon>
        <taxon>Rhizobiaceae</taxon>
        <taxon>Shinella</taxon>
    </lineage>
</organism>
<accession>A0A7W7YYM6</accession>
<dbReference type="Proteomes" id="UP000535406">
    <property type="component" value="Unassembled WGS sequence"/>
</dbReference>
<dbReference type="SUPFAM" id="SSF69618">
    <property type="entry name" value="HemD-like"/>
    <property type="match status" value="1"/>
</dbReference>
<keyword evidence="2" id="KW-0456">Lyase</keyword>
<sequence length="237" mass="24640">MRVLVLRPEPAANRTAGKLAALGHEAVRLPLSKAEHDVAAVKAALTKPHAAIAITSAEAARLLAGIGENLAPHRQPPLFAVGEASAEAARRAGFRTVVAGGGDGESLAETILAHTRPDGAILYLAGSPRAPGFEHRMKEASIPFRTAEAYRMVPLAPSPAEIEAALLAPVPDAVLLYSRESARAFFALAPLAEAPERFLAMRLLCMSANVAAAVPESFTARAAIAAAPDEESLLALL</sequence>